<proteinExistence type="predicted"/>
<sequence length="541" mass="62098">MSKTRFLLIVISIALLSANIVLSQTAKYFETPPEHTPATYLWWNLLHYKISITPDYSRKFISGSNEIRFVTLQSDSVMRIRLQQPMHITAVTWKNKKLAIVNPDKSTYLLLFPSKLPVNGEQSIIIDFEGIPAEAHRPPFDNGWIWQHDQKGNPWISVACEGSGASIWLPCKEAAYDEPDNGIEFNITVPDTLNAISNGRFMHKVHHKNNTATWQWKVLNPINSYNIIPYIGKYASWHSVYNGLKGKLHCNYWVLNYNLTKARKHFRQTDTMLQAFEHWMGAYPFYEDGYKLVEAPMPGMEHQSAIAYGNEFENGYHGKDFISGSGWGLKWDFILVHESGHEWFGNSLTAARDGESWIHEGFTKYLETLYTSFVFGTEAGNDYATGTWKRIKNDAPVIGHNTSDVYYKGSAMLHMIRQIIGNPAFRDLLTGMNRDFYHQAITTSQILAYFNHFTQKDFSKVFEQYLRTTQVPALTYAIAGNTIRYRWENCVPEFDMPVKVTLGGNKEQLIYPSANWKEISLTGSPSITLNRNFFVTLKKAE</sequence>
<keyword evidence="5" id="KW-1185">Reference proteome</keyword>
<dbReference type="SUPFAM" id="SSF63737">
    <property type="entry name" value="Leukotriene A4 hydrolase N-terminal domain"/>
    <property type="match status" value="1"/>
</dbReference>
<feature type="binding site" evidence="2">
    <location>
        <position position="337"/>
    </location>
    <ligand>
        <name>Zn(2+)</name>
        <dbReference type="ChEBI" id="CHEBI:29105"/>
        <note>catalytic</note>
    </ligand>
</feature>
<evidence type="ECO:0000256" key="2">
    <source>
        <dbReference type="PIRSR" id="PIRSR634015-3"/>
    </source>
</evidence>
<dbReference type="PANTHER" id="PTHR45726">
    <property type="entry name" value="LEUKOTRIENE A-4 HYDROLASE"/>
    <property type="match status" value="1"/>
</dbReference>
<evidence type="ECO:0000313" key="4">
    <source>
        <dbReference type="EMBL" id="RXK86313.1"/>
    </source>
</evidence>
<name>A0A4Q1DCG5_9BACT</name>
<dbReference type="GO" id="GO:0008237">
    <property type="term" value="F:metallopeptidase activity"/>
    <property type="evidence" value="ECO:0007669"/>
    <property type="project" value="InterPro"/>
</dbReference>
<dbReference type="Gene3D" id="1.10.390.10">
    <property type="entry name" value="Neutral Protease Domain 2"/>
    <property type="match status" value="1"/>
</dbReference>
<gene>
    <name evidence="4" type="ORF">ESB13_05775</name>
</gene>
<feature type="binding site" evidence="2">
    <location>
        <position position="341"/>
    </location>
    <ligand>
        <name>Zn(2+)</name>
        <dbReference type="ChEBI" id="CHEBI:29105"/>
        <note>catalytic</note>
    </ligand>
</feature>
<comment type="cofactor">
    <cofactor evidence="2">
        <name>Zn(2+)</name>
        <dbReference type="ChEBI" id="CHEBI:29105"/>
    </cofactor>
    <text evidence="2">Binds 1 zinc ion per subunit.</text>
</comment>
<accession>A0A4Q1DCG5</accession>
<organism evidence="4 5">
    <name type="scientific">Filimonas effusa</name>
    <dbReference type="NCBI Taxonomy" id="2508721"/>
    <lineage>
        <taxon>Bacteria</taxon>
        <taxon>Pseudomonadati</taxon>
        <taxon>Bacteroidota</taxon>
        <taxon>Chitinophagia</taxon>
        <taxon>Chitinophagales</taxon>
        <taxon>Chitinophagaceae</taxon>
        <taxon>Filimonas</taxon>
    </lineage>
</organism>
<dbReference type="EMBL" id="SDHZ01000001">
    <property type="protein sequence ID" value="RXK86313.1"/>
    <property type="molecule type" value="Genomic_DNA"/>
</dbReference>
<feature type="binding site" evidence="2">
    <location>
        <position position="360"/>
    </location>
    <ligand>
        <name>Zn(2+)</name>
        <dbReference type="ChEBI" id="CHEBI:29105"/>
        <note>catalytic</note>
    </ligand>
</feature>
<reference evidence="4 5" key="1">
    <citation type="submission" date="2019-01" db="EMBL/GenBank/DDBJ databases">
        <title>Filimonas sp. strain TTM-71.</title>
        <authorList>
            <person name="Chen W.-M."/>
        </authorList>
    </citation>
    <scope>NUCLEOTIDE SEQUENCE [LARGE SCALE GENOMIC DNA]</scope>
    <source>
        <strain evidence="4 5">TTM-71</strain>
    </source>
</reference>
<protein>
    <submittedName>
        <fullName evidence="4">M1 family peptidase</fullName>
    </submittedName>
</protein>
<keyword evidence="2" id="KW-0862">Zinc</keyword>
<dbReference type="Gene3D" id="2.60.40.1730">
    <property type="entry name" value="tricorn interacting facor f3 domain"/>
    <property type="match status" value="1"/>
</dbReference>
<dbReference type="InterPro" id="IPR034015">
    <property type="entry name" value="M1_LTA4H"/>
</dbReference>
<evidence type="ECO:0000256" key="1">
    <source>
        <dbReference type="PIRSR" id="PIRSR634015-1"/>
    </source>
</evidence>
<dbReference type="CDD" id="cd09603">
    <property type="entry name" value="M1_APN_like"/>
    <property type="match status" value="1"/>
</dbReference>
<dbReference type="Proteomes" id="UP000290545">
    <property type="component" value="Unassembled WGS sequence"/>
</dbReference>
<dbReference type="InterPro" id="IPR027268">
    <property type="entry name" value="Peptidase_M4/M1_CTD_sf"/>
</dbReference>
<dbReference type="SUPFAM" id="SSF55486">
    <property type="entry name" value="Metalloproteases ('zincins'), catalytic domain"/>
    <property type="match status" value="1"/>
</dbReference>
<dbReference type="InterPro" id="IPR014782">
    <property type="entry name" value="Peptidase_M1_dom"/>
</dbReference>
<dbReference type="RefSeq" id="WP_129002063.1">
    <property type="nucleotide sequence ID" value="NZ_SDHZ01000001.1"/>
</dbReference>
<dbReference type="GO" id="GO:0008270">
    <property type="term" value="F:zinc ion binding"/>
    <property type="evidence" value="ECO:0007669"/>
    <property type="project" value="InterPro"/>
</dbReference>
<dbReference type="Pfam" id="PF01433">
    <property type="entry name" value="Peptidase_M1"/>
    <property type="match status" value="1"/>
</dbReference>
<dbReference type="AlphaFoldDB" id="A0A4Q1DCG5"/>
<evidence type="ECO:0000259" key="3">
    <source>
        <dbReference type="Pfam" id="PF01433"/>
    </source>
</evidence>
<feature type="active site" description="Proton donor" evidence="1">
    <location>
        <position position="406"/>
    </location>
</feature>
<dbReference type="OrthoDB" id="784988at2"/>
<evidence type="ECO:0000313" key="5">
    <source>
        <dbReference type="Proteomes" id="UP000290545"/>
    </source>
</evidence>
<dbReference type="PANTHER" id="PTHR45726:SF3">
    <property type="entry name" value="LEUKOTRIENE A-4 HYDROLASE"/>
    <property type="match status" value="1"/>
</dbReference>
<feature type="domain" description="Peptidase M1 membrane alanine aminopeptidase" evidence="3">
    <location>
        <begin position="334"/>
        <end position="465"/>
    </location>
</feature>
<comment type="caution">
    <text evidence="4">The sequence shown here is derived from an EMBL/GenBank/DDBJ whole genome shotgun (WGS) entry which is preliminary data.</text>
</comment>
<feature type="active site" description="Proton acceptor" evidence="1">
    <location>
        <position position="338"/>
    </location>
</feature>
<keyword evidence="2" id="KW-0479">Metal-binding</keyword>
<dbReference type="InterPro" id="IPR042097">
    <property type="entry name" value="Aminopeptidase_N-like_N_sf"/>
</dbReference>